<reference evidence="1" key="1">
    <citation type="submission" date="2022-08" db="EMBL/GenBank/DDBJ databases">
        <authorList>
            <person name="Vandamme P."/>
            <person name="Hettiarachchi A."/>
            <person name="Peeters C."/>
            <person name="Cnockaert M."/>
            <person name="Carlier A."/>
        </authorList>
    </citation>
    <scope>NUCLEOTIDE SEQUENCE</scope>
    <source>
        <strain evidence="1">LMG 31809</strain>
    </source>
</reference>
<proteinExistence type="predicted"/>
<dbReference type="NCBIfam" id="TIGR02444">
    <property type="entry name" value="TIGR02444 family protein"/>
    <property type="match status" value="1"/>
</dbReference>
<evidence type="ECO:0000313" key="2">
    <source>
        <dbReference type="Proteomes" id="UP001141619"/>
    </source>
</evidence>
<evidence type="ECO:0000313" key="1">
    <source>
        <dbReference type="EMBL" id="MDA5194860.1"/>
    </source>
</evidence>
<gene>
    <name evidence="1" type="ORF">NYP16_12950</name>
</gene>
<accession>A0A9X3TZZ8</accession>
<protein>
    <submittedName>
        <fullName evidence="1">TIGR02444 family protein</fullName>
    </submittedName>
</protein>
<dbReference type="RefSeq" id="WP_274944567.1">
    <property type="nucleotide sequence ID" value="NZ_JANWOI010000004.1"/>
</dbReference>
<dbReference type="AlphaFoldDB" id="A0A9X3TZZ8"/>
<organism evidence="1 2">
    <name type="scientific">Govanella unica</name>
    <dbReference type="NCBI Taxonomy" id="2975056"/>
    <lineage>
        <taxon>Bacteria</taxon>
        <taxon>Pseudomonadati</taxon>
        <taxon>Pseudomonadota</taxon>
        <taxon>Alphaproteobacteria</taxon>
        <taxon>Emcibacterales</taxon>
        <taxon>Govanellaceae</taxon>
        <taxon>Govanella</taxon>
    </lineage>
</organism>
<dbReference type="Proteomes" id="UP001141619">
    <property type="component" value="Unassembled WGS sequence"/>
</dbReference>
<comment type="caution">
    <text evidence="1">The sequence shown here is derived from an EMBL/GenBank/DDBJ whole genome shotgun (WGS) entry which is preliminary data.</text>
</comment>
<name>A0A9X3TZZ8_9PROT</name>
<dbReference type="EMBL" id="JANWOI010000004">
    <property type="protein sequence ID" value="MDA5194860.1"/>
    <property type="molecule type" value="Genomic_DNA"/>
</dbReference>
<keyword evidence="2" id="KW-1185">Reference proteome</keyword>
<dbReference type="Pfam" id="PF09523">
    <property type="entry name" value="DUF2390"/>
    <property type="match status" value="1"/>
</dbReference>
<reference evidence="1" key="2">
    <citation type="journal article" date="2023" name="Syst. Appl. Microbiol.">
        <title>Govania unica gen. nov., sp. nov., a rare biosphere bacterium that represents a novel family in the class Alphaproteobacteria.</title>
        <authorList>
            <person name="Vandamme P."/>
            <person name="Peeters C."/>
            <person name="Hettiarachchi A."/>
            <person name="Cnockaert M."/>
            <person name="Carlier A."/>
        </authorList>
    </citation>
    <scope>NUCLEOTIDE SEQUENCE</scope>
    <source>
        <strain evidence="1">LMG 31809</strain>
    </source>
</reference>
<sequence>MNKEINSPFPNPFWDYALRIYGRAAVRDLCLMLQDQQGADINLILFLLWRDDCGVAPPDPDDLDAMTATLLPVRLRAIEPLRGLRRIMKRPFPDDLPVLRENLRQRLLEAELAAEAVAQTLLYTRFPVEDSGAPAHKAAQAITGYLRHIGVDPRVAEDAATRLDAALA</sequence>
<dbReference type="InterPro" id="IPR012659">
    <property type="entry name" value="CHP02444"/>
</dbReference>